<evidence type="ECO:0000313" key="2">
    <source>
        <dbReference type="Proteomes" id="UP001358586"/>
    </source>
</evidence>
<organism evidence="1 2">
    <name type="scientific">Gossypium arboreum</name>
    <name type="common">Tree cotton</name>
    <name type="synonym">Gossypium nanking</name>
    <dbReference type="NCBI Taxonomy" id="29729"/>
    <lineage>
        <taxon>Eukaryota</taxon>
        <taxon>Viridiplantae</taxon>
        <taxon>Streptophyta</taxon>
        <taxon>Embryophyta</taxon>
        <taxon>Tracheophyta</taxon>
        <taxon>Spermatophyta</taxon>
        <taxon>Magnoliopsida</taxon>
        <taxon>eudicotyledons</taxon>
        <taxon>Gunneridae</taxon>
        <taxon>Pentapetalae</taxon>
        <taxon>rosids</taxon>
        <taxon>malvids</taxon>
        <taxon>Malvales</taxon>
        <taxon>Malvaceae</taxon>
        <taxon>Malvoideae</taxon>
        <taxon>Gossypium</taxon>
    </lineage>
</organism>
<accession>A0ABR0NX38</accession>
<reference evidence="1 2" key="1">
    <citation type="submission" date="2023-03" db="EMBL/GenBank/DDBJ databases">
        <title>WGS of Gossypium arboreum.</title>
        <authorList>
            <person name="Yu D."/>
        </authorList>
    </citation>
    <scope>NUCLEOTIDE SEQUENCE [LARGE SCALE GENOMIC DNA]</scope>
    <source>
        <tissue evidence="1">Leaf</tissue>
    </source>
</reference>
<evidence type="ECO:0000313" key="1">
    <source>
        <dbReference type="EMBL" id="KAK5810520.1"/>
    </source>
</evidence>
<sequence>MKLRDQVMLKVQKTDQPVSTITDECSGNGKKYESMESSCCNSFQSSCQANGDLRSPKQKARPISGGTLSSMLGKGLMKSVIWLMVRIRDQTYESGLKGDANVFVLG</sequence>
<name>A0ABR0NX38_GOSAR</name>
<proteinExistence type="predicted"/>
<dbReference type="EMBL" id="JARKNE010000008">
    <property type="protein sequence ID" value="KAK5810520.1"/>
    <property type="molecule type" value="Genomic_DNA"/>
</dbReference>
<protein>
    <submittedName>
        <fullName evidence="1">Uncharacterized protein</fullName>
    </submittedName>
</protein>
<comment type="caution">
    <text evidence="1">The sequence shown here is derived from an EMBL/GenBank/DDBJ whole genome shotgun (WGS) entry which is preliminary data.</text>
</comment>
<dbReference type="Proteomes" id="UP001358586">
    <property type="component" value="Chromosome 8"/>
</dbReference>
<gene>
    <name evidence="1" type="ORF">PVK06_025832</name>
</gene>
<keyword evidence="2" id="KW-1185">Reference proteome</keyword>